<gene>
    <name evidence="2" type="ORF">FOZ62_016621</name>
</gene>
<protein>
    <submittedName>
        <fullName evidence="2">Uncharacterized protein</fullName>
    </submittedName>
</protein>
<proteinExistence type="predicted"/>
<evidence type="ECO:0000256" key="1">
    <source>
        <dbReference type="SAM" id="MobiDB-lite"/>
    </source>
</evidence>
<sequence length="240" mass="23063">AAESLKAAEERTSSVDSSSSSSASSVTSAAPVALLSSPRRRAPSGQLGEGSAAAATTTHAEGLTTTLLSTSGERGLPKSDEIPVPSTVEVAAVPDADALSADAATPLTSPIEGALTGEYSAAGPAASPDYGETGALSGEDGVSKQSPSDGRGAPPSSASATPLVGVSKDSVLAARGEPVPSPEGFGGEPFGTASVTLSDATSVATEVVISDRPDIPKAGVTAPLVAAGEEASAVAGGQPP</sequence>
<feature type="compositionally biased region" description="Low complexity" evidence="1">
    <location>
        <begin position="14"/>
        <end position="37"/>
    </location>
</feature>
<feature type="compositionally biased region" description="Basic and acidic residues" evidence="1">
    <location>
        <begin position="1"/>
        <end position="13"/>
    </location>
</feature>
<name>A0A7J6RCC3_PEROL</name>
<reference evidence="2 3" key="1">
    <citation type="submission" date="2020-04" db="EMBL/GenBank/DDBJ databases">
        <title>Perkinsus olseni comparative genomics.</title>
        <authorList>
            <person name="Bogema D.R."/>
        </authorList>
    </citation>
    <scope>NUCLEOTIDE SEQUENCE [LARGE SCALE GENOMIC DNA]</scope>
    <source>
        <strain evidence="2">ATCC PRA-205</strain>
    </source>
</reference>
<feature type="non-terminal residue" evidence="2">
    <location>
        <position position="240"/>
    </location>
</feature>
<comment type="caution">
    <text evidence="2">The sequence shown here is derived from an EMBL/GenBank/DDBJ whole genome shotgun (WGS) entry which is preliminary data.</text>
</comment>
<feature type="non-terminal residue" evidence="2">
    <location>
        <position position="1"/>
    </location>
</feature>
<dbReference type="AlphaFoldDB" id="A0A7J6RCC3"/>
<dbReference type="Proteomes" id="UP000574390">
    <property type="component" value="Unassembled WGS sequence"/>
</dbReference>
<feature type="region of interest" description="Disordered" evidence="1">
    <location>
        <begin position="1"/>
        <end position="87"/>
    </location>
</feature>
<feature type="compositionally biased region" description="Low complexity" evidence="1">
    <location>
        <begin position="49"/>
        <end position="74"/>
    </location>
</feature>
<dbReference type="EMBL" id="JABANM010023789">
    <property type="protein sequence ID" value="KAF4717300.1"/>
    <property type="molecule type" value="Genomic_DNA"/>
</dbReference>
<accession>A0A7J6RCC3</accession>
<evidence type="ECO:0000313" key="3">
    <source>
        <dbReference type="Proteomes" id="UP000574390"/>
    </source>
</evidence>
<evidence type="ECO:0000313" key="2">
    <source>
        <dbReference type="EMBL" id="KAF4717300.1"/>
    </source>
</evidence>
<organism evidence="2 3">
    <name type="scientific">Perkinsus olseni</name>
    <name type="common">Perkinsus atlanticus</name>
    <dbReference type="NCBI Taxonomy" id="32597"/>
    <lineage>
        <taxon>Eukaryota</taxon>
        <taxon>Sar</taxon>
        <taxon>Alveolata</taxon>
        <taxon>Perkinsozoa</taxon>
        <taxon>Perkinsea</taxon>
        <taxon>Perkinsida</taxon>
        <taxon>Perkinsidae</taxon>
        <taxon>Perkinsus</taxon>
    </lineage>
</organism>
<feature type="region of interest" description="Disordered" evidence="1">
    <location>
        <begin position="118"/>
        <end position="192"/>
    </location>
</feature>